<dbReference type="InterPro" id="IPR000184">
    <property type="entry name" value="Bac_surfAg_D15"/>
</dbReference>
<comment type="subcellular location">
    <subcellularLocation>
        <location evidence="1">Membrane</location>
    </subcellularLocation>
</comment>
<feature type="domain" description="Bacterial surface antigen (D15)" evidence="5">
    <location>
        <begin position="984"/>
        <end position="1216"/>
    </location>
</feature>
<feature type="signal peptide" evidence="3">
    <location>
        <begin position="1"/>
        <end position="19"/>
    </location>
</feature>
<dbReference type="Pfam" id="PF00149">
    <property type="entry name" value="Metallophos"/>
    <property type="match status" value="1"/>
</dbReference>
<sequence>MIRAIPFLLCVLLSASIQGQTPATDVAYTLYLVGDAGEPDIVNQPLGKVLRRQVEQTGPNATLLYLGDNIYPKGMPPEGAQSRAAAELTLRTQAGWIEGLGVRGIFVPGNHDWQRGRKNGQAMLMNQQQFIDSLNDKNITLLPRDGCPGPVEIPLPGNAVLVILDTQWFLHPWDKPRGDESPCDVKNGAEAWVAINDIFARNAGKRVIVAAHHPLITHGEHGGVFTWKDHLFPLTAVKHNLYIPMPVIGSIYPLYRKWFGDVQDTSHPLYKEVSTLIQNIMLQYPGSVYAAGHEHALQYLVRDSLHMIGSGSGSKTTYVKMKKYSRYAGSVQGFVKLLIKTDGSAVTEYWQVDDAFPEGKEVYRDVLPALQRLKPQPPVQEISFKDKVVKIEGSKQYTAGKRHEALLGANYRAAWAQPIDVPVFDIGSEQGGLKVVQKGGGMQTLSLRLQDSTGREFVLRSVEKYPENAVPEMLRKTFAQDLVQDQISASHPYAAVVVPGLAQAAGIYHTNPRVVYIPDDPRLGIYRKTFANTLALFEERPAGDWSDKDFFGNSKNIINTSKVLERLEKDNDNQVDQQFVLRSRVFDMWIGDWDRHDDQWRWATFKSKKGETYRPVPRDRDQAFFVNEGFIPKIWSRKWALPKFEGFNDAIRWPSGLSFNARYFDRTFLTEPSEEDWIKAAKELQANMTDDKIEQAIKAWPPEIYALNGEAVIRKLKARRAHMVEYAVSHYKFLAKAVDVVGSDKDEHFEVTRLPEGNVQVKVFKVGKDGEQGKKLYDRLFLRSETKEIRLCGKGGEDKFDIEGSTAHSILVRVIGGDGKDSLVDNSHVRGLARKTLYYDQKKSNTLVSDGEAGDRTSTDPMVNLYDRKVFKYNTLAPLVTGNVNPDDGLFIGGGFLYQTQGFRKGLFKARHVALFSMAPRTSSFNLSYRGDFTDVIGKFGLEINADIKQPNYVNNFFGWGNESVFDQNIDQKPGHESLPSAVQYYRYRFEEWRLDAYITRKVGNWGLIQVGPAIQRVEVEDPGTKDRYIKTYAETLPYKLFEGHNTYTGTTWRFTIDKRDHPVFTTRGVVFTVAGRNMAGVENRAADFSSYDGSVSFYHSFRFPSRIVFAARVGGGANTGRYEFYQAQILSGRTEVRGYRKTRFYGEQKLYTNLEMRIKLLSLKTYLFPASLGILGFHDIGRIWYKDANGVDPTAPDGSSNVWHKSWGGGVWFTPFNLAILSLEAAHSSEGTLSYIRLGYLF</sequence>
<feature type="domain" description="Calcineurin-like phosphoesterase" evidence="4">
    <location>
        <begin position="50"/>
        <end position="222"/>
    </location>
</feature>
<keyword evidence="7" id="KW-1185">Reference proteome</keyword>
<keyword evidence="2" id="KW-0472">Membrane</keyword>
<protein>
    <submittedName>
        <fullName evidence="6">Uncharacterized protein</fullName>
    </submittedName>
</protein>
<dbReference type="Proteomes" id="UP000266183">
    <property type="component" value="Chromosome"/>
</dbReference>
<evidence type="ECO:0000313" key="6">
    <source>
        <dbReference type="EMBL" id="AYB33243.1"/>
    </source>
</evidence>
<gene>
    <name evidence="6" type="ORF">D4L85_22845</name>
</gene>
<dbReference type="KEGG" id="chk:D4L85_22845"/>
<feature type="chain" id="PRO_5017211199" evidence="3">
    <location>
        <begin position="20"/>
        <end position="1243"/>
    </location>
</feature>
<dbReference type="AlphaFoldDB" id="A0A385SN84"/>
<accession>A0A385SN84</accession>
<dbReference type="Gene3D" id="2.40.160.50">
    <property type="entry name" value="membrane protein fhac: a member of the omp85/tpsb transporter family"/>
    <property type="match status" value="1"/>
</dbReference>
<keyword evidence="3" id="KW-0732">Signal</keyword>
<dbReference type="InterPro" id="IPR004843">
    <property type="entry name" value="Calcineurin-like_PHP"/>
</dbReference>
<proteinExistence type="predicted"/>
<dbReference type="SUPFAM" id="SSF56300">
    <property type="entry name" value="Metallo-dependent phosphatases"/>
    <property type="match status" value="1"/>
</dbReference>
<dbReference type="Gene3D" id="3.60.21.10">
    <property type="match status" value="1"/>
</dbReference>
<dbReference type="GO" id="GO:0019867">
    <property type="term" value="C:outer membrane"/>
    <property type="evidence" value="ECO:0007669"/>
    <property type="project" value="InterPro"/>
</dbReference>
<dbReference type="OrthoDB" id="333971at2"/>
<dbReference type="GO" id="GO:0016787">
    <property type="term" value="F:hydrolase activity"/>
    <property type="evidence" value="ECO:0007669"/>
    <property type="project" value="InterPro"/>
</dbReference>
<name>A0A385SN84_9BACT</name>
<dbReference type="Pfam" id="PF01103">
    <property type="entry name" value="Omp85"/>
    <property type="match status" value="1"/>
</dbReference>
<dbReference type="InterPro" id="IPR029052">
    <property type="entry name" value="Metallo-depent_PP-like"/>
</dbReference>
<dbReference type="RefSeq" id="WP_119756482.1">
    <property type="nucleotide sequence ID" value="NZ_CP032382.1"/>
</dbReference>
<organism evidence="6 7">
    <name type="scientific">Chryseolinea soli</name>
    <dbReference type="NCBI Taxonomy" id="2321403"/>
    <lineage>
        <taxon>Bacteria</taxon>
        <taxon>Pseudomonadati</taxon>
        <taxon>Bacteroidota</taxon>
        <taxon>Cytophagia</taxon>
        <taxon>Cytophagales</taxon>
        <taxon>Fulvivirgaceae</taxon>
        <taxon>Chryseolinea</taxon>
    </lineage>
</organism>
<evidence type="ECO:0000256" key="1">
    <source>
        <dbReference type="ARBA" id="ARBA00004370"/>
    </source>
</evidence>
<dbReference type="EMBL" id="CP032382">
    <property type="protein sequence ID" value="AYB33243.1"/>
    <property type="molecule type" value="Genomic_DNA"/>
</dbReference>
<reference evidence="7" key="1">
    <citation type="submission" date="2018-09" db="EMBL/GenBank/DDBJ databases">
        <title>Chryseolinea sp. KIS68-18 isolated from soil.</title>
        <authorList>
            <person name="Weon H.-Y."/>
            <person name="Kwon S.-W."/>
            <person name="Lee S.A."/>
        </authorList>
    </citation>
    <scope>NUCLEOTIDE SEQUENCE [LARGE SCALE GENOMIC DNA]</scope>
    <source>
        <strain evidence="7">KIS68-18</strain>
    </source>
</reference>
<evidence type="ECO:0000313" key="7">
    <source>
        <dbReference type="Proteomes" id="UP000266183"/>
    </source>
</evidence>
<evidence type="ECO:0000256" key="2">
    <source>
        <dbReference type="ARBA" id="ARBA00023136"/>
    </source>
</evidence>
<evidence type="ECO:0000259" key="4">
    <source>
        <dbReference type="Pfam" id="PF00149"/>
    </source>
</evidence>
<evidence type="ECO:0000259" key="5">
    <source>
        <dbReference type="Pfam" id="PF01103"/>
    </source>
</evidence>
<evidence type="ECO:0000256" key="3">
    <source>
        <dbReference type="SAM" id="SignalP"/>
    </source>
</evidence>